<reference evidence="2 4" key="1">
    <citation type="journal article" date="2017" name="Nature">
        <title>The sunflower genome provides insights into oil metabolism, flowering and Asterid evolution.</title>
        <authorList>
            <person name="Badouin H."/>
            <person name="Gouzy J."/>
            <person name="Grassa C.J."/>
            <person name="Murat F."/>
            <person name="Staton S.E."/>
            <person name="Cottret L."/>
            <person name="Lelandais-Briere C."/>
            <person name="Owens G.L."/>
            <person name="Carrere S."/>
            <person name="Mayjonade B."/>
            <person name="Legrand L."/>
            <person name="Gill N."/>
            <person name="Kane N.C."/>
            <person name="Bowers J.E."/>
            <person name="Hubner S."/>
            <person name="Bellec A."/>
            <person name="Berard A."/>
            <person name="Berges H."/>
            <person name="Blanchet N."/>
            <person name="Boniface M.C."/>
            <person name="Brunel D."/>
            <person name="Catrice O."/>
            <person name="Chaidir N."/>
            <person name="Claudel C."/>
            <person name="Donnadieu C."/>
            <person name="Faraut T."/>
            <person name="Fievet G."/>
            <person name="Helmstetter N."/>
            <person name="King M."/>
            <person name="Knapp S.J."/>
            <person name="Lai Z."/>
            <person name="Le Paslier M.C."/>
            <person name="Lippi Y."/>
            <person name="Lorenzon L."/>
            <person name="Mandel J.R."/>
            <person name="Marage G."/>
            <person name="Marchand G."/>
            <person name="Marquand E."/>
            <person name="Bret-Mestries E."/>
            <person name="Morien E."/>
            <person name="Nambeesan S."/>
            <person name="Nguyen T."/>
            <person name="Pegot-Espagnet P."/>
            <person name="Pouilly N."/>
            <person name="Raftis F."/>
            <person name="Sallet E."/>
            <person name="Schiex T."/>
            <person name="Thomas J."/>
            <person name="Vandecasteele C."/>
            <person name="Vares D."/>
            <person name="Vear F."/>
            <person name="Vautrin S."/>
            <person name="Crespi M."/>
            <person name="Mangin B."/>
            <person name="Burke J.M."/>
            <person name="Salse J."/>
            <person name="Munos S."/>
            <person name="Vincourt P."/>
            <person name="Rieseberg L.H."/>
            <person name="Langlade N.B."/>
        </authorList>
    </citation>
    <scope>NUCLEOTIDE SEQUENCE [LARGE SCALE GENOMIC DNA]</scope>
    <source>
        <strain evidence="4">cv. SF193</strain>
        <tissue evidence="2">Leaves</tissue>
    </source>
</reference>
<dbReference type="OMA" id="MKLGYED"/>
<evidence type="ECO:0000313" key="4">
    <source>
        <dbReference type="Proteomes" id="UP000215914"/>
    </source>
</evidence>
<dbReference type="PANTHER" id="PTHR34807:SF17">
    <property type="entry name" value="SHUGOSHIN"/>
    <property type="match status" value="1"/>
</dbReference>
<dbReference type="FunCoup" id="A0A251TTB8">
    <property type="interactions" value="676"/>
</dbReference>
<keyword evidence="4" id="KW-1185">Reference proteome</keyword>
<proteinExistence type="predicted"/>
<reference evidence="3" key="2">
    <citation type="submission" date="2017-02" db="EMBL/GenBank/DDBJ databases">
        <title>Sunflower complete genome.</title>
        <authorList>
            <person name="Langlade N."/>
            <person name="Munos S."/>
        </authorList>
    </citation>
    <scope>NUCLEOTIDE SEQUENCE [LARGE SCALE GENOMIC DNA]</scope>
    <source>
        <tissue evidence="3">Leaves</tissue>
    </source>
</reference>
<dbReference type="InParanoid" id="A0A251TTB8"/>
<accession>A0A251TTB8</accession>
<keyword evidence="1" id="KW-0175">Coiled coil</keyword>
<dbReference type="EMBL" id="CM007898">
    <property type="protein sequence ID" value="OTG14009.1"/>
    <property type="molecule type" value="Genomic_DNA"/>
</dbReference>
<name>A0A251TTB8_HELAN</name>
<evidence type="ECO:0000313" key="3">
    <source>
        <dbReference type="EMBL" id="OTG14009.1"/>
    </source>
</evidence>
<organism evidence="3 4">
    <name type="scientific">Helianthus annuus</name>
    <name type="common">Common sunflower</name>
    <dbReference type="NCBI Taxonomy" id="4232"/>
    <lineage>
        <taxon>Eukaryota</taxon>
        <taxon>Viridiplantae</taxon>
        <taxon>Streptophyta</taxon>
        <taxon>Embryophyta</taxon>
        <taxon>Tracheophyta</taxon>
        <taxon>Spermatophyta</taxon>
        <taxon>Magnoliopsida</taxon>
        <taxon>eudicotyledons</taxon>
        <taxon>Gunneridae</taxon>
        <taxon>Pentapetalae</taxon>
        <taxon>asterids</taxon>
        <taxon>campanulids</taxon>
        <taxon>Asterales</taxon>
        <taxon>Asteraceae</taxon>
        <taxon>Asteroideae</taxon>
        <taxon>Heliantheae alliance</taxon>
        <taxon>Heliantheae</taxon>
        <taxon>Helianthus</taxon>
    </lineage>
</organism>
<feature type="coiled-coil region" evidence="1">
    <location>
        <begin position="19"/>
        <end position="60"/>
    </location>
</feature>
<gene>
    <name evidence="3" type="ORF">HannXRQ_Chr09g0244591</name>
    <name evidence="2" type="ORF">HanXRQr2_Chr09g0371201</name>
</gene>
<dbReference type="Proteomes" id="UP000215914">
    <property type="component" value="Chromosome 9"/>
</dbReference>
<evidence type="ECO:0000313" key="2">
    <source>
        <dbReference type="EMBL" id="KAF5789435.1"/>
    </source>
</evidence>
<evidence type="ECO:0000256" key="1">
    <source>
        <dbReference type="SAM" id="Coils"/>
    </source>
</evidence>
<dbReference type="PANTHER" id="PTHR34807">
    <property type="entry name" value="OS08G0270800 PROTEIN"/>
    <property type="match status" value="1"/>
</dbReference>
<dbReference type="EMBL" id="MNCJ02000324">
    <property type="protein sequence ID" value="KAF5789435.1"/>
    <property type="molecule type" value="Genomic_DNA"/>
</dbReference>
<reference evidence="2" key="3">
    <citation type="submission" date="2020-06" db="EMBL/GenBank/DDBJ databases">
        <title>Helianthus annuus Genome sequencing and assembly Release 2.</title>
        <authorList>
            <person name="Gouzy J."/>
            <person name="Langlade N."/>
            <person name="Munos S."/>
        </authorList>
    </citation>
    <scope>NUCLEOTIDE SEQUENCE</scope>
    <source>
        <tissue evidence="2">Leaves</tissue>
    </source>
</reference>
<sequence length="248" mass="28756">MMSKKMKLGYEDARARFKHQTLFQDYMELQQETEAARNNLMVLKQKKLTLQAEVRFLRRRRKFLLKNKSSTLQEQAFMNPQPTQIRKSNKEKVHTEKQKTLLKLPPSGMKKAPRSIPSPEFYSTLEDSFYGVKQQSVQRVIANQRVRINGPKASTFLDLSQKDAAFGSQEPSGQTRKPEIDLNQIFREEEEVQEQCEAFDPVMHGLIRNGVDEQPTDVRLSIFRNVGKRKVSWQDPVAVRICGSQNGR</sequence>
<dbReference type="Gramene" id="mRNA:HanXRQr2_Chr09g0371201">
    <property type="protein sequence ID" value="mRNA:HanXRQr2_Chr09g0371201"/>
    <property type="gene ID" value="HanXRQr2_Chr09g0371201"/>
</dbReference>
<protein>
    <submittedName>
        <fullName evidence="3">Uncharacterized protein</fullName>
    </submittedName>
</protein>
<dbReference type="AlphaFoldDB" id="A0A251TTB8"/>